<evidence type="ECO:0000256" key="1">
    <source>
        <dbReference type="ARBA" id="ARBA00004370"/>
    </source>
</evidence>
<evidence type="ECO:0000256" key="4">
    <source>
        <dbReference type="ARBA" id="ARBA00022448"/>
    </source>
</evidence>
<evidence type="ECO:0000256" key="8">
    <source>
        <dbReference type="ARBA" id="ARBA00023008"/>
    </source>
</evidence>
<dbReference type="GO" id="GO:0042597">
    <property type="term" value="C:periplasmic space"/>
    <property type="evidence" value="ECO:0007669"/>
    <property type="project" value="UniProtKB-SubCell"/>
</dbReference>
<feature type="binding site" evidence="11">
    <location>
        <position position="62"/>
    </location>
    <ligand>
        <name>Cu cation</name>
        <dbReference type="ChEBI" id="CHEBI:23378"/>
    </ligand>
</feature>
<evidence type="ECO:0000256" key="7">
    <source>
        <dbReference type="ARBA" id="ARBA00022982"/>
    </source>
</evidence>
<dbReference type="Proteomes" id="UP000602124">
    <property type="component" value="Unassembled WGS sequence"/>
</dbReference>
<feature type="domain" description="Blue (type 1) copper" evidence="13">
    <location>
        <begin position="28"/>
        <end position="114"/>
    </location>
</feature>
<dbReference type="GO" id="GO:0009055">
    <property type="term" value="F:electron transfer activity"/>
    <property type="evidence" value="ECO:0007669"/>
    <property type="project" value="InterPro"/>
</dbReference>
<dbReference type="InterPro" id="IPR000923">
    <property type="entry name" value="BlueCu_1"/>
</dbReference>
<keyword evidence="15" id="KW-1185">Reference proteome</keyword>
<evidence type="ECO:0000256" key="12">
    <source>
        <dbReference type="SAM" id="SignalP"/>
    </source>
</evidence>
<evidence type="ECO:0000256" key="5">
    <source>
        <dbReference type="ARBA" id="ARBA00022723"/>
    </source>
</evidence>
<accession>A0A934MRU8</accession>
<evidence type="ECO:0000256" key="11">
    <source>
        <dbReference type="PIRSR" id="PIRSR602386-1"/>
    </source>
</evidence>
<comment type="caution">
    <text evidence="14">The sequence shown here is derived from an EMBL/GenBank/DDBJ whole genome shotgun (WGS) entry which is preliminary data.</text>
</comment>
<dbReference type="PROSITE" id="PS00196">
    <property type="entry name" value="COPPER_BLUE"/>
    <property type="match status" value="1"/>
</dbReference>
<dbReference type="InterPro" id="IPR028871">
    <property type="entry name" value="BlueCu_1_BS"/>
</dbReference>
<evidence type="ECO:0000256" key="10">
    <source>
        <dbReference type="NCBIfam" id="TIGR02375"/>
    </source>
</evidence>
<sequence length="146" mass="15183">MTIRAAILAASLSLLASVSALAAEHEVKMLNSGDTGRMVFEPAYLEIAAGDTVTFVATDPGHNAESIKDLIPEGATAFKGKLGETISVTFDVEGAYAYKCAPHLGMGMVGLIVVGEAPANLDAIAEARFPGKAKERFDEMLALAAE</sequence>
<dbReference type="AlphaFoldDB" id="A0A934MRU8"/>
<evidence type="ECO:0000256" key="6">
    <source>
        <dbReference type="ARBA" id="ARBA00022764"/>
    </source>
</evidence>
<evidence type="ECO:0000259" key="13">
    <source>
        <dbReference type="Pfam" id="PF00127"/>
    </source>
</evidence>
<dbReference type="RefSeq" id="WP_198877021.1">
    <property type="nucleotide sequence ID" value="NZ_JAEKMH010000003.1"/>
</dbReference>
<dbReference type="PANTHER" id="PTHR34192:SF10">
    <property type="entry name" value="PLASTOCYANIN MAJOR ISOFORM, CHLOROPLASTIC-RELATED"/>
    <property type="match status" value="1"/>
</dbReference>
<protein>
    <recommendedName>
        <fullName evidence="3 10">Pseudoazurin</fullName>
    </recommendedName>
</protein>
<proteinExistence type="predicted"/>
<dbReference type="GO" id="GO:0005507">
    <property type="term" value="F:copper ion binding"/>
    <property type="evidence" value="ECO:0007669"/>
    <property type="project" value="UniProtKB-UniRule"/>
</dbReference>
<dbReference type="PRINTS" id="PR00155">
    <property type="entry name" value="AMICYANIN"/>
</dbReference>
<dbReference type="InterPro" id="IPR001235">
    <property type="entry name" value="Copper_blue_Plastocyanin"/>
</dbReference>
<evidence type="ECO:0000256" key="2">
    <source>
        <dbReference type="ARBA" id="ARBA00004418"/>
    </source>
</evidence>
<dbReference type="GO" id="GO:0016020">
    <property type="term" value="C:membrane"/>
    <property type="evidence" value="ECO:0007669"/>
    <property type="project" value="UniProtKB-SubCell"/>
</dbReference>
<dbReference type="PRINTS" id="PR00156">
    <property type="entry name" value="COPPERBLUE"/>
</dbReference>
<gene>
    <name evidence="14" type="ORF">JEQ47_13795</name>
</gene>
<keyword evidence="7" id="KW-0249">Electron transport</keyword>
<feature type="binding site" evidence="11">
    <location>
        <position position="103"/>
    </location>
    <ligand>
        <name>Cu cation</name>
        <dbReference type="ChEBI" id="CHEBI:23378"/>
    </ligand>
</feature>
<evidence type="ECO:0000256" key="9">
    <source>
        <dbReference type="ARBA" id="ARBA00023136"/>
    </source>
</evidence>
<feature type="chain" id="PRO_5037347093" description="Pseudoazurin" evidence="12">
    <location>
        <begin position="23"/>
        <end position="146"/>
    </location>
</feature>
<reference evidence="14" key="1">
    <citation type="submission" date="2020-12" db="EMBL/GenBank/DDBJ databases">
        <title>Devosia sp. MSA67 isolated from Mo River.</title>
        <authorList>
            <person name="Ma F."/>
            <person name="Zi Z."/>
        </authorList>
    </citation>
    <scope>NUCLEOTIDE SEQUENCE</scope>
    <source>
        <strain evidence="14">MSA67</strain>
    </source>
</reference>
<keyword evidence="5 11" id="KW-0479">Metal-binding</keyword>
<name>A0A934MRU8_9HYPH</name>
<dbReference type="EMBL" id="JAEKMH010000003">
    <property type="protein sequence ID" value="MBJ3785794.1"/>
    <property type="molecule type" value="Genomic_DNA"/>
</dbReference>
<dbReference type="InterPro" id="IPR012745">
    <property type="entry name" value="Pseudoazurin"/>
</dbReference>
<dbReference type="CDD" id="cd04218">
    <property type="entry name" value="Pseudoazurin"/>
    <property type="match status" value="1"/>
</dbReference>
<organism evidence="14 15">
    <name type="scientific">Devosia sediminis</name>
    <dbReference type="NCBI Taxonomy" id="2798801"/>
    <lineage>
        <taxon>Bacteria</taxon>
        <taxon>Pseudomonadati</taxon>
        <taxon>Pseudomonadota</taxon>
        <taxon>Alphaproteobacteria</taxon>
        <taxon>Hyphomicrobiales</taxon>
        <taxon>Devosiaceae</taxon>
        <taxon>Devosia</taxon>
    </lineage>
</organism>
<keyword evidence="4" id="KW-0813">Transport</keyword>
<keyword evidence="12" id="KW-0732">Signal</keyword>
<dbReference type="SUPFAM" id="SSF49503">
    <property type="entry name" value="Cupredoxins"/>
    <property type="match status" value="1"/>
</dbReference>
<dbReference type="Gene3D" id="2.60.40.420">
    <property type="entry name" value="Cupredoxins - blue copper proteins"/>
    <property type="match status" value="1"/>
</dbReference>
<keyword evidence="6" id="KW-0574">Periplasm</keyword>
<feature type="signal peptide" evidence="12">
    <location>
        <begin position="1"/>
        <end position="22"/>
    </location>
</feature>
<feature type="binding site" evidence="11">
    <location>
        <position position="108"/>
    </location>
    <ligand>
        <name>Cu cation</name>
        <dbReference type="ChEBI" id="CHEBI:23378"/>
    </ligand>
</feature>
<dbReference type="NCBIfam" id="TIGR02375">
    <property type="entry name" value="pseudoazurin"/>
    <property type="match status" value="1"/>
</dbReference>
<comment type="cofactor">
    <cofactor evidence="11">
        <name>Cu cation</name>
        <dbReference type="ChEBI" id="CHEBI:23378"/>
    </cofactor>
    <text evidence="11">Binds 1 copper ion per subunit.</text>
</comment>
<evidence type="ECO:0000313" key="14">
    <source>
        <dbReference type="EMBL" id="MBJ3785794.1"/>
    </source>
</evidence>
<comment type="subcellular location">
    <subcellularLocation>
        <location evidence="1">Membrane</location>
    </subcellularLocation>
    <subcellularLocation>
        <location evidence="2">Periplasm</location>
    </subcellularLocation>
</comment>
<feature type="binding site" evidence="11">
    <location>
        <position position="100"/>
    </location>
    <ligand>
        <name>Cu cation</name>
        <dbReference type="ChEBI" id="CHEBI:23378"/>
    </ligand>
</feature>
<keyword evidence="9" id="KW-0472">Membrane</keyword>
<dbReference type="InterPro" id="IPR008972">
    <property type="entry name" value="Cupredoxin"/>
</dbReference>
<evidence type="ECO:0000256" key="3">
    <source>
        <dbReference type="ARBA" id="ARBA00016984"/>
    </source>
</evidence>
<evidence type="ECO:0000313" key="15">
    <source>
        <dbReference type="Proteomes" id="UP000602124"/>
    </source>
</evidence>
<keyword evidence="8 11" id="KW-0186">Copper</keyword>
<dbReference type="Pfam" id="PF00127">
    <property type="entry name" value="Copper-bind"/>
    <property type="match status" value="1"/>
</dbReference>
<dbReference type="InterPro" id="IPR002386">
    <property type="entry name" value="Amicyanin/Pseudoazurin"/>
</dbReference>
<dbReference type="PANTHER" id="PTHR34192">
    <property type="entry name" value="PLASTOCYANIN MAJOR ISOFORM, CHLOROPLASTIC-RELATED"/>
    <property type="match status" value="1"/>
</dbReference>